<accession>A0A0S7BCV7</accession>
<organism evidence="2">
    <name type="scientific">Longilinea arvoryzae</name>
    <dbReference type="NCBI Taxonomy" id="360412"/>
    <lineage>
        <taxon>Bacteria</taxon>
        <taxon>Bacillati</taxon>
        <taxon>Chloroflexota</taxon>
        <taxon>Anaerolineae</taxon>
        <taxon>Anaerolineales</taxon>
        <taxon>Anaerolineaceae</taxon>
        <taxon>Longilinea</taxon>
    </lineage>
</organism>
<dbReference type="Gene3D" id="2.160.20.10">
    <property type="entry name" value="Single-stranded right-handed beta-helix, Pectin lyase-like"/>
    <property type="match status" value="1"/>
</dbReference>
<dbReference type="STRING" id="360412.LARV_03503"/>
<dbReference type="InterPro" id="IPR012334">
    <property type="entry name" value="Pectin_lyas_fold"/>
</dbReference>
<evidence type="ECO:0000313" key="2">
    <source>
        <dbReference type="EMBL" id="GAP15711.1"/>
    </source>
</evidence>
<dbReference type="SMART" id="SM00710">
    <property type="entry name" value="PbH1"/>
    <property type="match status" value="12"/>
</dbReference>
<dbReference type="OrthoDB" id="9805017at2"/>
<keyword evidence="1" id="KW-0732">Signal</keyword>
<evidence type="ECO:0000313" key="3">
    <source>
        <dbReference type="Proteomes" id="UP000055060"/>
    </source>
</evidence>
<keyword evidence="2" id="KW-0645">Protease</keyword>
<keyword evidence="2" id="KW-0121">Carboxypeptidase</keyword>
<dbReference type="InterPro" id="IPR013783">
    <property type="entry name" value="Ig-like_fold"/>
</dbReference>
<feature type="signal peptide" evidence="1">
    <location>
        <begin position="1"/>
        <end position="30"/>
    </location>
</feature>
<keyword evidence="3" id="KW-1185">Reference proteome</keyword>
<dbReference type="SUPFAM" id="SSF141072">
    <property type="entry name" value="CalX-like"/>
    <property type="match status" value="1"/>
</dbReference>
<dbReference type="InterPro" id="IPR006626">
    <property type="entry name" value="PbH1"/>
</dbReference>
<dbReference type="SUPFAM" id="SSF49478">
    <property type="entry name" value="Cna protein B-type domain"/>
    <property type="match status" value="1"/>
</dbReference>
<sequence>MNKTTHRPFLPVILVLVLFLSLQSAWPVQASSQHQDAPWPVVIVNSNIAANTIWTAGNVYYVMNDIEVLAGATLTIQGGTIVKFWVPYDPATATNLTGLKVSGDLRFTFSQLPPLDAERVVFTSGRDDSAGGDTNGDIQQTLPAPGDWDSVQLAAWDTLDPAVQYLNVRYGKDGLNIHNAGAVTYQPVISDNIFVENTCGLTLSLQNNGSITGLVSGNTFTENKYGFCTRRTNGNGQVNPTLANNDFNNNSILPIYLYGTSFPTYDSNTISGYIDPADKLGIGLGGVFNGSGALTIVDGMPFVIVAPMEVSGSATLTIPAGAVIKSFTRYNLAKTTDPVPGLTIYATNSSGVVFQSTEADPITFTSYRDDSIGGDTNGDDLDTEPLAGDWLGVDFRDQRAPTDPNYLFQWINFRYAVNGLWYETTTTQNNPRLPVIVKDSFLGNQNGLHFSAVSNNPNSRIQPTIQDCTFEKQGIVPTVKTDTNPGVPILLENTVQPTYVNNTFIDNLHPAIGIMGKWRSSVEFSSVDGQGLSPLPYLVIGQVWFGNKDIAGGVDTTGVFTFPAGTIVKFFVNNFERNNRSYLYAASQVQLQSTPEAPIIFTSYYDGFFGGATDGGVGISPTPGDWGEFLIRHPDSEILNTVFRYGDKALHVENKNTAVSAPFDAAIGNSVFEYNNFGLYLDIQATNDITSLISNNVFQYNSYGLGTFARDTLNSTPKVTGLSRPTLSNNQFIGNTTFPIFLNGSATLEYFEPSNQFVNNAHTAIALGGYFGAVSSDPLFRIRLPRIMAGPDAPLNGQLVPYVVSLTTNFDWNTPTTMDGGVVFKFDVSKELHFYGSLNMTTGPSAQNYFTSYRDDSVGGDTNGAPTPNPAPARGDWGGIYLANPASGPFSYATVQYAKDGLVIHQSATNPSPDDFNLGITNNTFQLNTNGLTFKIGSDYDILSNVANNIFVSNDYGIHTLTDTSVALHCGTADPTLTQNNFSLHSQFPLYLQGSSNPTYTDNLFWSNTHPAIAVGGTWCRDATWSKVHDNTFNQDMPYVVKETLIQENGVYYTPTITLPESLIVKFMADKYIYADGYLNLQSSPSKEIIFTSYLDDAYGGNIDAAPQPQSISRSAWKTVWLNDYPGKNNHIHDLKVYYSTAGLGVYYDGPENTQIATLIETTEFTNCHSAIVLVVGWRQVSSTVIYPGKGNINATLRNNNIHDSNYGVLTVAHDKSTGIINPVLENNTFTNIAYYPIFLGGTSYPSFTGANQINGRSALGNGLAADGLASSGNETNPVEDLAIGGLDAPGTQAVLESLKPGDQPLAAPAAPQAYLAASPNLFPAIGMAGTWNNAGELVRIEGVPYAIVGNFPLTVSDDGFSYKPQDNVTVGATNAANAAVAVPAGTVFKFATRLMMVVKGTLNLLSTDTQPVIFTSIKDDSADGDTNRDGITRPTIGDWGEVQLAASNAFHNAVVRYATKGLHIYFDGGVNLNNLTTVDHCTFTQNTTGISLTALDNGDISAGISHSTFYLNTIHIQGNPSGAGKTGHLCVKAHNNDLFGTKTTQNGIENNNLNGYSPALPDCAAPAFDATSNYWGDASGPYHPTLNIPGLGSRVSDRVAFDPWLGNAVIPPATYTISGRITKDTAVGDGLPGVSVLLQGDLPNELNTVTDENGYYSFSGLQNGNYFVSPGLQGYNFTPTSINITLAGADALDSNFIGTISLADVAFAVDSVQVIRPTSATPKTYCTFTVSIDKALGAGKSASVEYYTYAASAVDGVDYVRWSAKLTFLAGQSLTQKVSVEILPSNPEDPDKFFYFVLKNPINGTLLVSSGTCTILQQAANDNKVFIPFVQK</sequence>
<dbReference type="Gene3D" id="2.60.40.2030">
    <property type="match status" value="1"/>
</dbReference>
<name>A0A0S7BCV7_9CHLR</name>
<reference evidence="2" key="1">
    <citation type="submission" date="2015-07" db="EMBL/GenBank/DDBJ databases">
        <title>Draft Genome Sequences of Anaerolinea thermolimosa IMO-1, Bellilinea caldifistulae GOMI-1, Leptolinea tardivitalis YMTK-2, Levilinea saccharolytica KIBI-1,Longilinea arvoryzae KOME-1, Previously Described as Members of the Anaerolineaceae (Chloroflexi).</title>
        <authorList>
            <person name="Sekiguchi Y."/>
            <person name="Ohashi A."/>
            <person name="Matsuura N."/>
            <person name="Tourlousse M.D."/>
        </authorList>
    </citation>
    <scope>NUCLEOTIDE SEQUENCE [LARGE SCALE GENOMIC DNA]</scope>
    <source>
        <strain evidence="2">KOME-1</strain>
    </source>
</reference>
<feature type="chain" id="PRO_5006632885" evidence="1">
    <location>
        <begin position="31"/>
        <end position="1833"/>
    </location>
</feature>
<dbReference type="Pfam" id="PF13620">
    <property type="entry name" value="CarboxypepD_reg"/>
    <property type="match status" value="1"/>
</dbReference>
<dbReference type="GO" id="GO:0004180">
    <property type="term" value="F:carboxypeptidase activity"/>
    <property type="evidence" value="ECO:0007669"/>
    <property type="project" value="UniProtKB-KW"/>
</dbReference>
<dbReference type="Gene3D" id="2.60.40.10">
    <property type="entry name" value="Immunoglobulins"/>
    <property type="match status" value="1"/>
</dbReference>
<evidence type="ECO:0000256" key="1">
    <source>
        <dbReference type="SAM" id="SignalP"/>
    </source>
</evidence>
<dbReference type="Proteomes" id="UP000055060">
    <property type="component" value="Unassembled WGS sequence"/>
</dbReference>
<protein>
    <submittedName>
        <fullName evidence="2">Calx-beta domain/Carboxypeptidase regulatory-like domain/Right handed beta helix region</fullName>
    </submittedName>
</protein>
<dbReference type="RefSeq" id="WP_075074870.1">
    <property type="nucleotide sequence ID" value="NZ_DF967972.1"/>
</dbReference>
<gene>
    <name evidence="2" type="ORF">LARV_03503</name>
</gene>
<dbReference type="EMBL" id="DF967972">
    <property type="protein sequence ID" value="GAP15711.1"/>
    <property type="molecule type" value="Genomic_DNA"/>
</dbReference>
<keyword evidence="2" id="KW-0378">Hydrolase</keyword>
<dbReference type="InterPro" id="IPR038081">
    <property type="entry name" value="CalX-like_sf"/>
</dbReference>
<proteinExistence type="predicted"/>